<dbReference type="GO" id="GO:0005739">
    <property type="term" value="C:mitochondrion"/>
    <property type="evidence" value="ECO:0007669"/>
    <property type="project" value="GOC"/>
</dbReference>
<dbReference type="InterPro" id="IPR020592">
    <property type="entry name" value="Ribosomal_bS16_CS"/>
</dbReference>
<gene>
    <name evidence="4 5" type="primary">rps16</name>
</gene>
<dbReference type="NCBIfam" id="TIGR00002">
    <property type="entry name" value="S16"/>
    <property type="match status" value="1"/>
</dbReference>
<dbReference type="InterPro" id="IPR023803">
    <property type="entry name" value="Ribosomal_bS16_dom_sf"/>
</dbReference>
<dbReference type="SUPFAM" id="SSF54565">
    <property type="entry name" value="Ribosomal protein S16"/>
    <property type="match status" value="1"/>
</dbReference>
<keyword evidence="5" id="KW-0150">Chloroplast</keyword>
<sequence>MLKIRLKRLGRKKKACYRIIVIDSRKKRDGKAIEEIGFYNPLDKYHQINSLRLQQKISEGAQLTNTVQSIINKYYR</sequence>
<proteinExistence type="inferred from homology"/>
<organism evidence="5">
    <name type="scientific">Chondria sp.</name>
    <name type="common">in: red algae</name>
    <dbReference type="NCBI Taxonomy" id="1982705"/>
    <lineage>
        <taxon>Eukaryota</taxon>
        <taxon>Rhodophyta</taxon>
        <taxon>Florideophyceae</taxon>
        <taxon>Rhodymeniophycidae</taxon>
        <taxon>Ceramiales</taxon>
        <taxon>Rhodomelaceae</taxon>
        <taxon>Chondrieae</taxon>
        <taxon>Chondria</taxon>
    </lineage>
</organism>
<dbReference type="EMBL" id="MF101429">
    <property type="protein sequence ID" value="ARW63826.1"/>
    <property type="molecule type" value="Genomic_DNA"/>
</dbReference>
<dbReference type="Pfam" id="PF00886">
    <property type="entry name" value="Ribosomal_S16"/>
    <property type="match status" value="1"/>
</dbReference>
<evidence type="ECO:0000256" key="1">
    <source>
        <dbReference type="ARBA" id="ARBA00006668"/>
    </source>
</evidence>
<evidence type="ECO:0000256" key="4">
    <source>
        <dbReference type="HAMAP-Rule" id="MF_00385"/>
    </source>
</evidence>
<keyword evidence="3 4" id="KW-0687">Ribonucleoprotein</keyword>
<dbReference type="GO" id="GO:0009507">
    <property type="term" value="C:chloroplast"/>
    <property type="evidence" value="ECO:0007669"/>
    <property type="project" value="UniProtKB-SubCell"/>
</dbReference>
<dbReference type="InterPro" id="IPR000307">
    <property type="entry name" value="Ribosomal_bS16"/>
</dbReference>
<dbReference type="PANTHER" id="PTHR12919:SF20">
    <property type="entry name" value="SMALL RIBOSOMAL SUBUNIT PROTEIN BS16M"/>
    <property type="match status" value="1"/>
</dbReference>
<geneLocation type="chloroplast" evidence="5"/>
<evidence type="ECO:0000256" key="2">
    <source>
        <dbReference type="ARBA" id="ARBA00022980"/>
    </source>
</evidence>
<dbReference type="PROSITE" id="PS00732">
    <property type="entry name" value="RIBOSOMAL_S16"/>
    <property type="match status" value="1"/>
</dbReference>
<comment type="similarity">
    <text evidence="1 4">Belongs to the bacterial ribosomal protein bS16 family.</text>
</comment>
<dbReference type="PANTHER" id="PTHR12919">
    <property type="entry name" value="30S RIBOSOMAL PROTEIN S16"/>
    <property type="match status" value="1"/>
</dbReference>
<dbReference type="HAMAP" id="MF_00385">
    <property type="entry name" value="Ribosomal_bS16"/>
    <property type="match status" value="1"/>
</dbReference>
<evidence type="ECO:0000313" key="5">
    <source>
        <dbReference type="EMBL" id="ARW63826.1"/>
    </source>
</evidence>
<accession>A0A1Z1MCY4</accession>
<keyword evidence="5" id="KW-0934">Plastid</keyword>
<reference evidence="5" key="1">
    <citation type="journal article" date="2017" name="J. Phycol.">
        <title>Analysis of chloroplast genomes and a supermatrix inform reclassification of the Rhodomelaceae (Rhodophyta).</title>
        <authorList>
            <person name="Diaz-Tapia P."/>
            <person name="Maggs C.A."/>
            <person name="West J.A."/>
            <person name="Verbruggen H."/>
        </authorList>
    </citation>
    <scope>NUCLEOTIDE SEQUENCE</scope>
    <source>
        <strain evidence="5">PD620</strain>
    </source>
</reference>
<keyword evidence="2 4" id="KW-0689">Ribosomal protein</keyword>
<comment type="subcellular location">
    <subcellularLocation>
        <location evidence="4">Plastid</location>
        <location evidence="4">Chloroplast</location>
    </subcellularLocation>
</comment>
<name>A0A1Z1MCY4_9FLOR</name>
<dbReference type="AlphaFoldDB" id="A0A1Z1MCY4"/>
<dbReference type="GO" id="GO:0032543">
    <property type="term" value="P:mitochondrial translation"/>
    <property type="evidence" value="ECO:0007669"/>
    <property type="project" value="TreeGrafter"/>
</dbReference>
<dbReference type="GO" id="GO:0015935">
    <property type="term" value="C:small ribosomal subunit"/>
    <property type="evidence" value="ECO:0007669"/>
    <property type="project" value="TreeGrafter"/>
</dbReference>
<dbReference type="Gene3D" id="3.30.1320.10">
    <property type="match status" value="1"/>
</dbReference>
<protein>
    <recommendedName>
        <fullName evidence="4">Small ribosomal subunit protein bS16c</fullName>
    </recommendedName>
</protein>
<evidence type="ECO:0000256" key="3">
    <source>
        <dbReference type="ARBA" id="ARBA00023274"/>
    </source>
</evidence>
<dbReference type="GO" id="GO:0003735">
    <property type="term" value="F:structural constituent of ribosome"/>
    <property type="evidence" value="ECO:0007669"/>
    <property type="project" value="InterPro"/>
</dbReference>